<comment type="caution">
    <text evidence="2">The sequence shown here is derived from an EMBL/GenBank/DDBJ whole genome shotgun (WGS) entry which is preliminary data.</text>
</comment>
<dbReference type="Pfam" id="PF00665">
    <property type="entry name" value="rve"/>
    <property type="match status" value="1"/>
</dbReference>
<protein>
    <recommendedName>
        <fullName evidence="1">Integrase catalytic domain-containing protein</fullName>
    </recommendedName>
</protein>
<accession>A0ABD1KKH7</accession>
<feature type="domain" description="Integrase catalytic" evidence="1">
    <location>
        <begin position="59"/>
        <end position="221"/>
    </location>
</feature>
<dbReference type="Proteomes" id="UP001591681">
    <property type="component" value="Unassembled WGS sequence"/>
</dbReference>
<dbReference type="InterPro" id="IPR012337">
    <property type="entry name" value="RNaseH-like_sf"/>
</dbReference>
<gene>
    <name evidence="2" type="ORF">ACEWY4_003875</name>
</gene>
<evidence type="ECO:0000313" key="2">
    <source>
        <dbReference type="EMBL" id="KAL2099481.1"/>
    </source>
</evidence>
<proteinExistence type="predicted"/>
<name>A0ABD1KKH7_9TELE</name>
<sequence>MYAAEKQKLLVKLHRQFGHASADRLLRLLSSSGTNDAECATILHRIMSECETCQRYSKIKPRPAVGLPLASQHNETVAVDLHELEPGLWYLHIIDQFTRFSAGSVLPTKKGSEIVKHFSHDWISVHGPPQKLFSDNGGEFNNDEDRDMAENFNIEVKTTAAYSPWSNGLTERHNKTLTVIIKVKTSNDCDWETALDWALMAKNTMQNVHGYSPHELVFGQNPNTAICAD</sequence>
<dbReference type="PANTHER" id="PTHR37984:SF5">
    <property type="entry name" value="PROTEIN NYNRIN-LIKE"/>
    <property type="match status" value="1"/>
</dbReference>
<dbReference type="SUPFAM" id="SSF53098">
    <property type="entry name" value="Ribonuclease H-like"/>
    <property type="match status" value="1"/>
</dbReference>
<keyword evidence="3" id="KW-1185">Reference proteome</keyword>
<dbReference type="InterPro" id="IPR001584">
    <property type="entry name" value="Integrase_cat-core"/>
</dbReference>
<dbReference type="InterPro" id="IPR036397">
    <property type="entry name" value="RNaseH_sf"/>
</dbReference>
<evidence type="ECO:0000313" key="3">
    <source>
        <dbReference type="Proteomes" id="UP001591681"/>
    </source>
</evidence>
<dbReference type="AlphaFoldDB" id="A0ABD1KKH7"/>
<dbReference type="Gene3D" id="3.30.420.10">
    <property type="entry name" value="Ribonuclease H-like superfamily/Ribonuclease H"/>
    <property type="match status" value="1"/>
</dbReference>
<reference evidence="2 3" key="1">
    <citation type="submission" date="2024-09" db="EMBL/GenBank/DDBJ databases">
        <title>A chromosome-level genome assembly of Gray's grenadier anchovy, Coilia grayii.</title>
        <authorList>
            <person name="Fu Z."/>
        </authorList>
    </citation>
    <scope>NUCLEOTIDE SEQUENCE [LARGE SCALE GENOMIC DNA]</scope>
    <source>
        <strain evidence="2">G4</strain>
        <tissue evidence="2">Muscle</tissue>
    </source>
</reference>
<dbReference type="PROSITE" id="PS50994">
    <property type="entry name" value="INTEGRASE"/>
    <property type="match status" value="1"/>
</dbReference>
<organism evidence="2 3">
    <name type="scientific">Coilia grayii</name>
    <name type="common">Gray's grenadier anchovy</name>
    <dbReference type="NCBI Taxonomy" id="363190"/>
    <lineage>
        <taxon>Eukaryota</taxon>
        <taxon>Metazoa</taxon>
        <taxon>Chordata</taxon>
        <taxon>Craniata</taxon>
        <taxon>Vertebrata</taxon>
        <taxon>Euteleostomi</taxon>
        <taxon>Actinopterygii</taxon>
        <taxon>Neopterygii</taxon>
        <taxon>Teleostei</taxon>
        <taxon>Clupei</taxon>
        <taxon>Clupeiformes</taxon>
        <taxon>Clupeoidei</taxon>
        <taxon>Engraulidae</taxon>
        <taxon>Coilinae</taxon>
        <taxon>Coilia</taxon>
    </lineage>
</organism>
<dbReference type="EMBL" id="JBHFQA010000004">
    <property type="protein sequence ID" value="KAL2099481.1"/>
    <property type="molecule type" value="Genomic_DNA"/>
</dbReference>
<evidence type="ECO:0000259" key="1">
    <source>
        <dbReference type="PROSITE" id="PS50994"/>
    </source>
</evidence>
<dbReference type="PANTHER" id="PTHR37984">
    <property type="entry name" value="PROTEIN CBG26694"/>
    <property type="match status" value="1"/>
</dbReference>
<dbReference type="InterPro" id="IPR050951">
    <property type="entry name" value="Retrovirus_Pol_polyprotein"/>
</dbReference>